<evidence type="ECO:0000313" key="4">
    <source>
        <dbReference type="Proteomes" id="UP000182894"/>
    </source>
</evidence>
<dbReference type="SUPFAM" id="SSF56219">
    <property type="entry name" value="DNase I-like"/>
    <property type="match status" value="1"/>
</dbReference>
<reference evidence="4" key="1">
    <citation type="submission" date="2016-10" db="EMBL/GenBank/DDBJ databases">
        <authorList>
            <person name="Varghese N."/>
            <person name="Submissions S."/>
        </authorList>
    </citation>
    <scope>NUCLEOTIDE SEQUENCE [LARGE SCALE GENOMIC DNA]</scope>
    <source>
        <strain evidence="4">ATCC 700689</strain>
    </source>
</reference>
<dbReference type="GO" id="GO:0004519">
    <property type="term" value="F:endonuclease activity"/>
    <property type="evidence" value="ECO:0007669"/>
    <property type="project" value="UniProtKB-KW"/>
</dbReference>
<dbReference type="GO" id="GO:0004527">
    <property type="term" value="F:exonuclease activity"/>
    <property type="evidence" value="ECO:0007669"/>
    <property type="project" value="UniProtKB-KW"/>
</dbReference>
<dbReference type="EMBL" id="FNCO01000007">
    <property type="protein sequence ID" value="SDH58107.1"/>
    <property type="molecule type" value="Genomic_DNA"/>
</dbReference>
<organism evidence="3 4">
    <name type="scientific">Pseudomonas abietaniphila</name>
    <dbReference type="NCBI Taxonomy" id="89065"/>
    <lineage>
        <taxon>Bacteria</taxon>
        <taxon>Pseudomonadati</taxon>
        <taxon>Pseudomonadota</taxon>
        <taxon>Gammaproteobacteria</taxon>
        <taxon>Pseudomonadales</taxon>
        <taxon>Pseudomonadaceae</taxon>
        <taxon>Pseudomonas</taxon>
    </lineage>
</organism>
<name>A0A1G8DKB5_9PSED</name>
<dbReference type="InterPro" id="IPR005135">
    <property type="entry name" value="Endo/exonuclease/phosphatase"/>
</dbReference>
<dbReference type="AlphaFoldDB" id="A0A1G8DKB5"/>
<dbReference type="Proteomes" id="UP000182894">
    <property type="component" value="Unassembled WGS sequence"/>
</dbReference>
<keyword evidence="3" id="KW-0378">Hydrolase</keyword>
<dbReference type="Gene3D" id="3.60.10.10">
    <property type="entry name" value="Endonuclease/exonuclease/phosphatase"/>
    <property type="match status" value="1"/>
</dbReference>
<sequence length="449" mass="49795">MPVHPRIRNYIEQQLAPPLSAADFQTQLEVVIINIFHQFQTDPSGATHAAGYLCYFLSLNYMRSDNDRLQLDYSDAVTSLFRRLYHEADIIQAVASGAPQQGRSLLVLLYHVHHAFIMNGLRAPSGPERLDHADALRMLQIIVGAAYGPWHAHIRLHGAIRDYHHVRILERPNGLQIEVGRLPGVAGRPLRVATWNMQGSSEATDTKWRNQVLALARSNDVVALQEAGVRPASAHHVEDITLMDQFGYPHTVQHYLWEAGTTSRSEQYQVFFFNVGRFRVNLAILVADYRDINIIGPVVISDGLPDAQGAPTYRPALGLEIRRSSVSGVSTETVTVFNFHAISGGGVNAPRMLREISWYTPTRFAVVGDFNRDPREPDPAFPARRGNWVSPPDIAQLVQSTSATHPSTAPQNMLDYAVTNGTTAMTPTGTVNEPGPSDHRAASFEFSFP</sequence>
<accession>A0A1G8DKB5</accession>
<protein>
    <submittedName>
        <fullName evidence="3">Endonuclease/Exonuclease/phosphatase family protein</fullName>
    </submittedName>
</protein>
<feature type="region of interest" description="Disordered" evidence="1">
    <location>
        <begin position="425"/>
        <end position="449"/>
    </location>
</feature>
<dbReference type="PRINTS" id="PR01388">
    <property type="entry name" value="CDTOXINB"/>
</dbReference>
<evidence type="ECO:0000313" key="3">
    <source>
        <dbReference type="EMBL" id="SDH58107.1"/>
    </source>
</evidence>
<evidence type="ECO:0000259" key="2">
    <source>
        <dbReference type="Pfam" id="PF03372"/>
    </source>
</evidence>
<keyword evidence="3" id="KW-0540">Nuclease</keyword>
<keyword evidence="3" id="KW-0255">Endonuclease</keyword>
<evidence type="ECO:0000256" key="1">
    <source>
        <dbReference type="SAM" id="MobiDB-lite"/>
    </source>
</evidence>
<keyword evidence="4" id="KW-1185">Reference proteome</keyword>
<proteinExistence type="predicted"/>
<feature type="domain" description="Endonuclease/exonuclease/phosphatase" evidence="2">
    <location>
        <begin position="193"/>
        <end position="439"/>
    </location>
</feature>
<keyword evidence="3" id="KW-0269">Exonuclease</keyword>
<dbReference type="OrthoDB" id="9065754at2"/>
<dbReference type="Pfam" id="PF03372">
    <property type="entry name" value="Exo_endo_phos"/>
    <property type="match status" value="1"/>
</dbReference>
<dbReference type="RefSeq" id="WP_074753243.1">
    <property type="nucleotide sequence ID" value="NZ_FNCO01000007.1"/>
</dbReference>
<gene>
    <name evidence="3" type="ORF">SAMN05216605_10771</name>
</gene>
<dbReference type="InterPro" id="IPR036691">
    <property type="entry name" value="Endo/exonu/phosph_ase_sf"/>
</dbReference>
<dbReference type="InterPro" id="IPR003539">
    <property type="entry name" value="CD_toxinB"/>
</dbReference>